<keyword evidence="1" id="KW-0812">Transmembrane</keyword>
<keyword evidence="1" id="KW-1133">Transmembrane helix</keyword>
<evidence type="ECO:0000256" key="1">
    <source>
        <dbReference type="SAM" id="Phobius"/>
    </source>
</evidence>
<keyword evidence="3" id="KW-1185">Reference proteome</keyword>
<sequence>MLVDPLLVGAVGAGIAAGIVHALTGPDHLAAIAPLTIERRTDAWRVGLSWGLGHSGGVWLLSLLVFWLRGALPTALLSYWGERLVGVVLVAIGLWCCLRALSRQIHVHRHCHDGVSHAHLHLHLHRSSAHSSSLHGAAEVHRHPHGPLWIGLLHGVAGSHHLLAALPVLALPSRVGAAGYIGGFGLGAILGMALFSWILGRVALLPAAGGNRSFLAVRLVTGSVAIGIGVFWLWTGGI</sequence>
<accession>A0A5E6MJA7</accession>
<evidence type="ECO:0000313" key="2">
    <source>
        <dbReference type="EMBL" id="VVM06147.1"/>
    </source>
</evidence>
<keyword evidence="1" id="KW-0472">Membrane</keyword>
<feature type="transmembrane region" description="Helical" evidence="1">
    <location>
        <begin position="6"/>
        <end position="25"/>
    </location>
</feature>
<dbReference type="PANTHER" id="PTHR33876:SF4">
    <property type="entry name" value="CHLOROPLAST PROTEIN FOR GROWTH AND FERTILITY 2"/>
    <property type="match status" value="1"/>
</dbReference>
<feature type="transmembrane region" description="Helical" evidence="1">
    <location>
        <begin position="46"/>
        <end position="68"/>
    </location>
</feature>
<evidence type="ECO:0008006" key="4">
    <source>
        <dbReference type="Google" id="ProtNLM"/>
    </source>
</evidence>
<dbReference type="PANTHER" id="PTHR33876">
    <property type="entry name" value="UNNAMED PRODUCT"/>
    <property type="match status" value="1"/>
</dbReference>
<feature type="transmembrane region" description="Helical" evidence="1">
    <location>
        <begin position="177"/>
        <end position="203"/>
    </location>
</feature>
<organism evidence="2 3">
    <name type="scientific">Methylacidimicrobium tartarophylax</name>
    <dbReference type="NCBI Taxonomy" id="1041768"/>
    <lineage>
        <taxon>Bacteria</taxon>
        <taxon>Pseudomonadati</taxon>
        <taxon>Verrucomicrobiota</taxon>
        <taxon>Methylacidimicrobium</taxon>
    </lineage>
</organism>
<name>A0A5E6MJA7_9BACT</name>
<proteinExistence type="predicted"/>
<dbReference type="InterPro" id="IPR052776">
    <property type="entry name" value="Chloro_ReproSupport/MetalTrans"/>
</dbReference>
<dbReference type="RefSeq" id="WP_142659900.1">
    <property type="nucleotide sequence ID" value="NZ_CABFVA020000046.1"/>
</dbReference>
<gene>
    <name evidence="2" type="ORF">MAMT_01006</name>
</gene>
<dbReference type="EMBL" id="CABFVA020000046">
    <property type="protein sequence ID" value="VVM06147.1"/>
    <property type="molecule type" value="Genomic_DNA"/>
</dbReference>
<feature type="transmembrane region" description="Helical" evidence="1">
    <location>
        <begin position="215"/>
        <end position="234"/>
    </location>
</feature>
<dbReference type="OrthoDB" id="9811044at2"/>
<reference evidence="2 3" key="1">
    <citation type="submission" date="2019-09" db="EMBL/GenBank/DDBJ databases">
        <authorList>
            <person name="Cremers G."/>
        </authorList>
    </citation>
    <scope>NUCLEOTIDE SEQUENCE [LARGE SCALE GENOMIC DNA]</scope>
    <source>
        <strain evidence="2">4A</strain>
    </source>
</reference>
<evidence type="ECO:0000313" key="3">
    <source>
        <dbReference type="Proteomes" id="UP000334923"/>
    </source>
</evidence>
<feature type="transmembrane region" description="Helical" evidence="1">
    <location>
        <begin position="80"/>
        <end position="101"/>
    </location>
</feature>
<dbReference type="AlphaFoldDB" id="A0A5E6MJA7"/>
<dbReference type="Proteomes" id="UP000334923">
    <property type="component" value="Unassembled WGS sequence"/>
</dbReference>
<protein>
    <recommendedName>
        <fullName evidence="4">Urease accessory protein UreH-like transmembrane domain-containing protein</fullName>
    </recommendedName>
</protein>